<comment type="similarity">
    <text evidence="2">Belongs to the COQ9 family.</text>
</comment>
<evidence type="ECO:0000256" key="2">
    <source>
        <dbReference type="ARBA" id="ARBA00010766"/>
    </source>
</evidence>
<dbReference type="Proteomes" id="UP000239736">
    <property type="component" value="Unassembled WGS sequence"/>
</dbReference>
<evidence type="ECO:0000256" key="3">
    <source>
        <dbReference type="ARBA" id="ARBA00022688"/>
    </source>
</evidence>
<protein>
    <submittedName>
        <fullName evidence="8">Ubiquinone biosynthesis protein COQ9</fullName>
    </submittedName>
</protein>
<organism evidence="8 9">
    <name type="scientific">Albidovulum inexpectatum</name>
    <dbReference type="NCBI Taxonomy" id="196587"/>
    <lineage>
        <taxon>Bacteria</taxon>
        <taxon>Pseudomonadati</taxon>
        <taxon>Pseudomonadota</taxon>
        <taxon>Alphaproteobacteria</taxon>
        <taxon>Rhodobacterales</taxon>
        <taxon>Paracoccaceae</taxon>
        <taxon>Albidovulum</taxon>
    </lineage>
</organism>
<comment type="pathway">
    <text evidence="1">Cofactor biosynthesis; ubiquinone biosynthesis.</text>
</comment>
<dbReference type="AlphaFoldDB" id="A0A2S5JLN8"/>
<dbReference type="InterPro" id="IPR013718">
    <property type="entry name" value="COQ9_C"/>
</dbReference>
<evidence type="ECO:0000313" key="8">
    <source>
        <dbReference type="EMBL" id="PPB82404.1"/>
    </source>
</evidence>
<keyword evidence="3" id="KW-0831">Ubiquinone biosynthesis</keyword>
<dbReference type="GO" id="GO:0006744">
    <property type="term" value="P:ubiquinone biosynthetic process"/>
    <property type="evidence" value="ECO:0007669"/>
    <property type="project" value="UniProtKB-KW"/>
</dbReference>
<evidence type="ECO:0000259" key="7">
    <source>
        <dbReference type="Pfam" id="PF08511"/>
    </source>
</evidence>
<keyword evidence="8" id="KW-0830">Ubiquinone</keyword>
<dbReference type="OrthoDB" id="7201143at2"/>
<accession>A0A2S5JLN8</accession>
<dbReference type="GO" id="GO:0008289">
    <property type="term" value="F:lipid binding"/>
    <property type="evidence" value="ECO:0007669"/>
    <property type="project" value="UniProtKB-KW"/>
</dbReference>
<evidence type="ECO:0000313" key="9">
    <source>
        <dbReference type="Proteomes" id="UP000239736"/>
    </source>
</evidence>
<keyword evidence="5" id="KW-0446">Lipid-binding</keyword>
<dbReference type="Pfam" id="PF08511">
    <property type="entry name" value="COQ9"/>
    <property type="match status" value="1"/>
</dbReference>
<keyword evidence="4" id="KW-0809">Transit peptide</keyword>
<dbReference type="Gene3D" id="1.10.357.10">
    <property type="entry name" value="Tetracycline Repressor, domain 2"/>
    <property type="match status" value="1"/>
</dbReference>
<comment type="function">
    <text evidence="6">Membrane-associated protein that warps the membrane surface to access and bind aromatic isoprenes with high specificity, including ubiquinone (CoQ) isoprene intermediates and presents them directly to COQ7, therefore facilitating the COQ7-mediated hydroxylase step. Participates in the biosynthesis of coenzyme Q, also named ubiquinone, an essential lipid-soluble electron transporter for aerobic cellular respiration.</text>
</comment>
<keyword evidence="9" id="KW-1185">Reference proteome</keyword>
<evidence type="ECO:0000256" key="4">
    <source>
        <dbReference type="ARBA" id="ARBA00022946"/>
    </source>
</evidence>
<evidence type="ECO:0000256" key="1">
    <source>
        <dbReference type="ARBA" id="ARBA00004749"/>
    </source>
</evidence>
<gene>
    <name evidence="8" type="ORF">LV82_00334</name>
</gene>
<sequence>MTTDPSFETGTDSADLRARLLQAALPHVVFDGWSQATFEAALNDSGINPDLASLACPRGAVDLAVEYHRQADARMRDALAQEDLSGMRFRDRVAHAIWLRLQLCDREIVRRGAALFALPQNAAIGARLVWETADSIWRALGDRSDDINWYTKRATLAAVWSSVVLYWLGDDSDGQQATRDFIDRRIDDVMRIETLKARLREAPLVGRMLSAPLQILSRIHAPWGTPEDLPGRLKGASK</sequence>
<evidence type="ECO:0000256" key="6">
    <source>
        <dbReference type="ARBA" id="ARBA00058104"/>
    </source>
</evidence>
<dbReference type="InterPro" id="IPR012762">
    <property type="entry name" value="Ubiq_biosynth_COQ9"/>
</dbReference>
<feature type="domain" description="COQ9 C-terminal" evidence="7">
    <location>
        <begin position="125"/>
        <end position="193"/>
    </location>
</feature>
<reference evidence="8 9" key="1">
    <citation type="submission" date="2018-01" db="EMBL/GenBank/DDBJ databases">
        <title>Genomic Encyclopedia of Archaeal and Bacterial Type Strains, Phase II (KMG-II): from individual species to whole genera.</title>
        <authorList>
            <person name="Goeker M."/>
        </authorList>
    </citation>
    <scope>NUCLEOTIDE SEQUENCE [LARGE SCALE GENOMIC DNA]</scope>
    <source>
        <strain evidence="8 9">DSM 12048</strain>
    </source>
</reference>
<evidence type="ECO:0000256" key="5">
    <source>
        <dbReference type="ARBA" id="ARBA00023121"/>
    </source>
</evidence>
<name>A0A2S5JLN8_9RHOB</name>
<proteinExistence type="inferred from homology"/>
<comment type="caution">
    <text evidence="8">The sequence shown here is derived from an EMBL/GenBank/DDBJ whole genome shotgun (WGS) entry which is preliminary data.</text>
</comment>
<dbReference type="PANTHER" id="PTHR21427:SF19">
    <property type="entry name" value="UBIQUINONE BIOSYNTHESIS PROTEIN COQ9, MITOCHONDRIAL"/>
    <property type="match status" value="1"/>
</dbReference>
<dbReference type="EMBL" id="PRDS01000001">
    <property type="protein sequence ID" value="PPB82404.1"/>
    <property type="molecule type" value="Genomic_DNA"/>
</dbReference>
<dbReference type="RefSeq" id="WP_104068955.1">
    <property type="nucleotide sequence ID" value="NZ_PRDS01000001.1"/>
</dbReference>
<dbReference type="PANTHER" id="PTHR21427">
    <property type="entry name" value="UBIQUINONE BIOSYNTHESIS PROTEIN COQ9, MITOCHONDRIAL"/>
    <property type="match status" value="1"/>
</dbReference>
<dbReference type="NCBIfam" id="TIGR02396">
    <property type="entry name" value="diverge_rpsU"/>
    <property type="match status" value="1"/>
</dbReference>